<dbReference type="EMBL" id="LPXN01000122">
    <property type="protein sequence ID" value="KZD06397.1"/>
    <property type="molecule type" value="Genomic_DNA"/>
</dbReference>
<dbReference type="AlphaFoldDB" id="A0A154VYT6"/>
<proteinExistence type="predicted"/>
<name>A0A154VYT6_9PROT</name>
<reference evidence="1 2" key="1">
    <citation type="submission" date="2015-12" db="EMBL/GenBank/DDBJ databases">
        <title>Genome sequence of Oceanibaculum pacificum MCCC 1A02656.</title>
        <authorList>
            <person name="Lu L."/>
            <person name="Lai Q."/>
            <person name="Shao Z."/>
            <person name="Qian P."/>
        </authorList>
    </citation>
    <scope>NUCLEOTIDE SEQUENCE [LARGE SCALE GENOMIC DNA]</scope>
    <source>
        <strain evidence="1 2">MCCC 1A02656</strain>
    </source>
</reference>
<dbReference type="RefSeq" id="WP_067557467.1">
    <property type="nucleotide sequence ID" value="NZ_LPXN01000122.1"/>
</dbReference>
<comment type="caution">
    <text evidence="1">The sequence shown here is derived from an EMBL/GenBank/DDBJ whole genome shotgun (WGS) entry which is preliminary data.</text>
</comment>
<evidence type="ECO:0000313" key="2">
    <source>
        <dbReference type="Proteomes" id="UP000076400"/>
    </source>
</evidence>
<sequence length="85" mass="9659">MAMAKDPKVMQDALRQIGALRRQVDPEVLESAERLARHQMGMPQRPSLALSLLERARANNGRDRERVLAEVERLVRRNGGERDDG</sequence>
<dbReference type="OrthoDB" id="9876670at2"/>
<dbReference type="Proteomes" id="UP000076400">
    <property type="component" value="Unassembled WGS sequence"/>
</dbReference>
<gene>
    <name evidence="1" type="ORF">AUP43_10765</name>
</gene>
<keyword evidence="2" id="KW-1185">Reference proteome</keyword>
<organism evidence="1 2">
    <name type="scientific">Oceanibaculum pacificum</name>
    <dbReference type="NCBI Taxonomy" id="580166"/>
    <lineage>
        <taxon>Bacteria</taxon>
        <taxon>Pseudomonadati</taxon>
        <taxon>Pseudomonadota</taxon>
        <taxon>Alphaproteobacteria</taxon>
        <taxon>Rhodospirillales</taxon>
        <taxon>Oceanibaculaceae</taxon>
        <taxon>Oceanibaculum</taxon>
    </lineage>
</organism>
<protein>
    <submittedName>
        <fullName evidence="1">Uncharacterized protein</fullName>
    </submittedName>
</protein>
<accession>A0A154VYT6</accession>
<evidence type="ECO:0000313" key="1">
    <source>
        <dbReference type="EMBL" id="KZD06397.1"/>
    </source>
</evidence>